<accession>A0A099NSM7</accession>
<dbReference type="Proteomes" id="UP000029867">
    <property type="component" value="Unassembled WGS sequence"/>
</dbReference>
<evidence type="ECO:0000313" key="2">
    <source>
        <dbReference type="Proteomes" id="UP000029867"/>
    </source>
</evidence>
<sequence length="11" mass="1341">MDRNSSRKLAY</sequence>
<reference evidence="2" key="1">
    <citation type="journal article" date="2014" name="Microb. Cell Fact.">
        <title>Exploiting Issatchenkia orientalis SD108 for succinic acid production.</title>
        <authorList>
            <person name="Xiao H."/>
            <person name="Shao Z."/>
            <person name="Jiang Y."/>
            <person name="Dole S."/>
            <person name="Zhao H."/>
        </authorList>
    </citation>
    <scope>NUCLEOTIDE SEQUENCE [LARGE SCALE GENOMIC DNA]</scope>
    <source>
        <strain evidence="2">SD108</strain>
    </source>
</reference>
<dbReference type="HOGENOM" id="CLU_3437679_0_0_1"/>
<protein>
    <submittedName>
        <fullName evidence="1">Uncharacterized protein</fullName>
    </submittedName>
</protein>
<evidence type="ECO:0000313" key="1">
    <source>
        <dbReference type="EMBL" id="KGK34876.1"/>
    </source>
</evidence>
<dbReference type="EMBL" id="JQFK01001195">
    <property type="protein sequence ID" value="KGK34876.1"/>
    <property type="molecule type" value="Genomic_DNA"/>
</dbReference>
<name>A0A099NSM7_PICKU</name>
<organism evidence="1 2">
    <name type="scientific">Pichia kudriavzevii</name>
    <name type="common">Yeast</name>
    <name type="synonym">Issatchenkia orientalis</name>
    <dbReference type="NCBI Taxonomy" id="4909"/>
    <lineage>
        <taxon>Eukaryota</taxon>
        <taxon>Fungi</taxon>
        <taxon>Dikarya</taxon>
        <taxon>Ascomycota</taxon>
        <taxon>Saccharomycotina</taxon>
        <taxon>Pichiomycetes</taxon>
        <taxon>Pichiales</taxon>
        <taxon>Pichiaceae</taxon>
        <taxon>Pichia</taxon>
    </lineage>
</organism>
<proteinExistence type="predicted"/>
<gene>
    <name evidence="1" type="ORF">JL09_g5975</name>
</gene>
<comment type="caution">
    <text evidence="1">The sequence shown here is derived from an EMBL/GenBank/DDBJ whole genome shotgun (WGS) entry which is preliminary data.</text>
</comment>